<dbReference type="EMBL" id="CP014228">
    <property type="protein sequence ID" value="AMD86785.1"/>
    <property type="molecule type" value="Genomic_DNA"/>
</dbReference>
<name>A0A0X8JDA5_ACTRD</name>
<dbReference type="Proteomes" id="UP000065220">
    <property type="component" value="Chromosome"/>
</dbReference>
<accession>A0A0X8JDA5</accession>
<sequence>MPGVSYVPSPTTPLWQQRREASLARCAGVWSRSRSRLALAGTSAALIHGLWVTEAEPDLLLLTRTEPSRATTWLPGVTFRGPRSGHPVPGRTRVRLRRRRRAAHECDVTAVGPLLVTSLMQTAVDCAFELPPRRSVPIVDSAMRALVVPERFHEEESAARWARLRVELINRVEAQGTRPGAVRARAVTSIASPFSESAGESALRWQVYALGLPTPSVQLRVNGERTYFLDVAMPGLKVNLEYDGRGKYLSPEAAWAEKIRQDDLARLGWRTGRFTGRHLADPALMAQDILRLVPAHVAAAARPDRALR</sequence>
<protein>
    <recommendedName>
        <fullName evidence="3">DUF559 domain-containing protein</fullName>
    </recommendedName>
</protein>
<evidence type="ECO:0000313" key="2">
    <source>
        <dbReference type="Proteomes" id="UP000065220"/>
    </source>
</evidence>
<evidence type="ECO:0008006" key="3">
    <source>
        <dbReference type="Google" id="ProtNLM"/>
    </source>
</evidence>
<dbReference type="STRING" id="111015.AXF14_03185"/>
<dbReference type="KEGG" id="ard:AXF14_03185"/>
<reference evidence="2" key="1">
    <citation type="submission" date="2016-02" db="EMBL/GenBank/DDBJ databases">
        <authorList>
            <person name="Holder M.E."/>
            <person name="Ajami N.J."/>
            <person name="Petrosino J.F."/>
        </authorList>
    </citation>
    <scope>NUCLEOTIDE SEQUENCE [LARGE SCALE GENOMIC DNA]</scope>
    <source>
        <strain evidence="2">CCUG 36733</strain>
    </source>
</reference>
<proteinExistence type="predicted"/>
<evidence type="ECO:0000313" key="1">
    <source>
        <dbReference type="EMBL" id="AMD86785.1"/>
    </source>
</evidence>
<keyword evidence="2" id="KW-1185">Reference proteome</keyword>
<organism evidence="1 2">
    <name type="scientific">Actinomyces radicidentis</name>
    <dbReference type="NCBI Taxonomy" id="111015"/>
    <lineage>
        <taxon>Bacteria</taxon>
        <taxon>Bacillati</taxon>
        <taxon>Actinomycetota</taxon>
        <taxon>Actinomycetes</taxon>
        <taxon>Actinomycetales</taxon>
        <taxon>Actinomycetaceae</taxon>
        <taxon>Actinomyces</taxon>
    </lineage>
</organism>
<dbReference type="AlphaFoldDB" id="A0A0X8JDA5"/>
<gene>
    <name evidence="1" type="ORF">AXF14_03185</name>
</gene>